<evidence type="ECO:0000313" key="1">
    <source>
        <dbReference type="EMBL" id="KKK69117.1"/>
    </source>
</evidence>
<comment type="caution">
    <text evidence="1">The sequence shown here is derived from an EMBL/GenBank/DDBJ whole genome shotgun (WGS) entry which is preliminary data.</text>
</comment>
<accession>A0A0F8XJ28</accession>
<evidence type="ECO:0008006" key="2">
    <source>
        <dbReference type="Google" id="ProtNLM"/>
    </source>
</evidence>
<gene>
    <name evidence="1" type="ORF">LCGC14_2937250</name>
</gene>
<dbReference type="EMBL" id="LAZR01058808">
    <property type="protein sequence ID" value="KKK69117.1"/>
    <property type="molecule type" value="Genomic_DNA"/>
</dbReference>
<name>A0A0F8XJ28_9ZZZZ</name>
<reference evidence="1" key="1">
    <citation type="journal article" date="2015" name="Nature">
        <title>Complex archaea that bridge the gap between prokaryotes and eukaryotes.</title>
        <authorList>
            <person name="Spang A."/>
            <person name="Saw J.H."/>
            <person name="Jorgensen S.L."/>
            <person name="Zaremba-Niedzwiedzka K."/>
            <person name="Martijn J."/>
            <person name="Lind A.E."/>
            <person name="van Eijk R."/>
            <person name="Schleper C."/>
            <person name="Guy L."/>
            <person name="Ettema T.J."/>
        </authorList>
    </citation>
    <scope>NUCLEOTIDE SEQUENCE</scope>
</reference>
<sequence length="116" mass="12654">MADVEVTGDATAVTTERWSGRGPYWTSPSVGYIVVIVSTSPIDVYKTTDSGATWAAQDTANNPASVNTRSMGAWWDKETKDNSGTLLYIAGCRRPTVRCITFSSTRRMIPTEQTVL</sequence>
<dbReference type="AlphaFoldDB" id="A0A0F8XJ28"/>
<protein>
    <recommendedName>
        <fullName evidence="2">Photosynthesis system II assembly factor Ycf48/Hcf136-like domain-containing protein</fullName>
    </recommendedName>
</protein>
<proteinExistence type="predicted"/>
<organism evidence="1">
    <name type="scientific">marine sediment metagenome</name>
    <dbReference type="NCBI Taxonomy" id="412755"/>
    <lineage>
        <taxon>unclassified sequences</taxon>
        <taxon>metagenomes</taxon>
        <taxon>ecological metagenomes</taxon>
    </lineage>
</organism>